<evidence type="ECO:0000313" key="2">
    <source>
        <dbReference type="Proteomes" id="UP000030988"/>
    </source>
</evidence>
<reference evidence="1 2" key="1">
    <citation type="submission" date="2014-11" db="EMBL/GenBank/DDBJ databases">
        <title>Draft genome sequence of Kirrobacter mercurialis.</title>
        <authorList>
            <person name="Coil D.A."/>
            <person name="Eisen J.A."/>
        </authorList>
    </citation>
    <scope>NUCLEOTIDE SEQUENCE [LARGE SCALE GENOMIC DNA]</scope>
    <source>
        <strain evidence="1 2">Coronado</strain>
    </source>
</reference>
<gene>
    <name evidence="1" type="ORF">PK98_00680</name>
</gene>
<dbReference type="OrthoDB" id="7510996at2"/>
<evidence type="ECO:0008006" key="3">
    <source>
        <dbReference type="Google" id="ProtNLM"/>
    </source>
</evidence>
<comment type="caution">
    <text evidence="1">The sequence shown here is derived from an EMBL/GenBank/DDBJ whole genome shotgun (WGS) entry which is preliminary data.</text>
</comment>
<name>A0A0B2BZL8_9SPHN</name>
<keyword evidence="2" id="KW-1185">Reference proteome</keyword>
<dbReference type="PROSITE" id="PS51257">
    <property type="entry name" value="PROKAR_LIPOPROTEIN"/>
    <property type="match status" value="1"/>
</dbReference>
<proteinExistence type="predicted"/>
<dbReference type="EMBL" id="JTDN01000001">
    <property type="protein sequence ID" value="KHL25295.1"/>
    <property type="molecule type" value="Genomic_DNA"/>
</dbReference>
<dbReference type="STRING" id="1572751.PK98_00680"/>
<accession>A0A0B2BZL8</accession>
<evidence type="ECO:0000313" key="1">
    <source>
        <dbReference type="EMBL" id="KHL25295.1"/>
    </source>
</evidence>
<dbReference type="RefSeq" id="WP_039093553.1">
    <property type="nucleotide sequence ID" value="NZ_JTDN01000001.1"/>
</dbReference>
<sequence>MGRVLPALLLLLLAACQQEPSFDERYAAAQKKVGTTAAKLETEMVKADSAAAADRKALEAAGRTAPPAAATPTT</sequence>
<dbReference type="AlphaFoldDB" id="A0A0B2BZL8"/>
<dbReference type="Proteomes" id="UP000030988">
    <property type="component" value="Unassembled WGS sequence"/>
</dbReference>
<organism evidence="1 2">
    <name type="scientific">Croceibacterium mercuriale</name>
    <dbReference type="NCBI Taxonomy" id="1572751"/>
    <lineage>
        <taxon>Bacteria</taxon>
        <taxon>Pseudomonadati</taxon>
        <taxon>Pseudomonadota</taxon>
        <taxon>Alphaproteobacteria</taxon>
        <taxon>Sphingomonadales</taxon>
        <taxon>Erythrobacteraceae</taxon>
        <taxon>Croceibacterium</taxon>
    </lineage>
</organism>
<protein>
    <recommendedName>
        <fullName evidence="3">Lipoprotein</fullName>
    </recommendedName>
</protein>